<dbReference type="STRING" id="1423725.FC19_GL000194"/>
<dbReference type="SUPFAM" id="SSF55729">
    <property type="entry name" value="Acyl-CoA N-acyltransferases (Nat)"/>
    <property type="match status" value="1"/>
</dbReference>
<dbReference type="GO" id="GO:0016747">
    <property type="term" value="F:acyltransferase activity, transferring groups other than amino-acyl groups"/>
    <property type="evidence" value="ECO:0007669"/>
    <property type="project" value="InterPro"/>
</dbReference>
<keyword evidence="2" id="KW-0808">Transferase</keyword>
<proteinExistence type="predicted"/>
<dbReference type="Pfam" id="PF13302">
    <property type="entry name" value="Acetyltransf_3"/>
    <property type="match status" value="1"/>
</dbReference>
<dbReference type="PATRIC" id="fig|1423725.3.peg.198"/>
<dbReference type="AlphaFoldDB" id="A0A0R2CYP0"/>
<dbReference type="InterPro" id="IPR016181">
    <property type="entry name" value="Acyl_CoA_acyltransferase"/>
</dbReference>
<dbReference type="InterPro" id="IPR000182">
    <property type="entry name" value="GNAT_dom"/>
</dbReference>
<dbReference type="PANTHER" id="PTHR43415:SF4">
    <property type="entry name" value="N-ACETYLTRANSFERASE DOMAIN-CONTAINING PROTEIN"/>
    <property type="match status" value="1"/>
</dbReference>
<evidence type="ECO:0000259" key="1">
    <source>
        <dbReference type="PROSITE" id="PS51186"/>
    </source>
</evidence>
<dbReference type="EMBL" id="AYZD01000009">
    <property type="protein sequence ID" value="KRM97086.1"/>
    <property type="molecule type" value="Genomic_DNA"/>
</dbReference>
<name>A0A0R2CYP0_9LACO</name>
<gene>
    <name evidence="2" type="ORF">FC19_GL000194</name>
</gene>
<sequence>MNYYDTTFQNLIAKDVFFVTIKLRKIQHKDAEAFWNMAFSNEDAEWTKGNGPYFQEELPTKSSFIAGRVGADYMNNPLKKIILLNNRMVGMVSAHYEDGNLQKWLEAGIVIYNQSNWQQHIGFQAFSLWIDELFEKTDLPHIGLTTWAGNQRMLGLAEKMGLKKEAEIRQVRYWNGQYWDSIKYGVLRDEWEKGDRSQISHLK</sequence>
<dbReference type="PROSITE" id="PS51186">
    <property type="entry name" value="GNAT"/>
    <property type="match status" value="1"/>
</dbReference>
<dbReference type="PANTHER" id="PTHR43415">
    <property type="entry name" value="SPERMIDINE N(1)-ACETYLTRANSFERASE"/>
    <property type="match status" value="1"/>
</dbReference>
<organism evidence="2 3">
    <name type="scientific">Liquorilactobacillus aquaticus DSM 21051</name>
    <dbReference type="NCBI Taxonomy" id="1423725"/>
    <lineage>
        <taxon>Bacteria</taxon>
        <taxon>Bacillati</taxon>
        <taxon>Bacillota</taxon>
        <taxon>Bacilli</taxon>
        <taxon>Lactobacillales</taxon>
        <taxon>Lactobacillaceae</taxon>
        <taxon>Liquorilactobacillus</taxon>
    </lineage>
</organism>
<protein>
    <submittedName>
        <fullName evidence="2">Acetyltransferase</fullName>
    </submittedName>
</protein>
<dbReference type="Proteomes" id="UP000051015">
    <property type="component" value="Unassembled WGS sequence"/>
</dbReference>
<feature type="domain" description="N-acetyltransferase" evidence="1">
    <location>
        <begin position="21"/>
        <end position="185"/>
    </location>
</feature>
<keyword evidence="3" id="KW-1185">Reference proteome</keyword>
<evidence type="ECO:0000313" key="3">
    <source>
        <dbReference type="Proteomes" id="UP000051015"/>
    </source>
</evidence>
<dbReference type="Gene3D" id="3.40.630.30">
    <property type="match status" value="1"/>
</dbReference>
<evidence type="ECO:0000313" key="2">
    <source>
        <dbReference type="EMBL" id="KRM97086.1"/>
    </source>
</evidence>
<accession>A0A0R2CYP0</accession>
<comment type="caution">
    <text evidence="2">The sequence shown here is derived from an EMBL/GenBank/DDBJ whole genome shotgun (WGS) entry which is preliminary data.</text>
</comment>
<reference evidence="2 3" key="1">
    <citation type="journal article" date="2015" name="Genome Announc.">
        <title>Expanding the biotechnology potential of lactobacilli through comparative genomics of 213 strains and associated genera.</title>
        <authorList>
            <person name="Sun Z."/>
            <person name="Harris H.M."/>
            <person name="McCann A."/>
            <person name="Guo C."/>
            <person name="Argimon S."/>
            <person name="Zhang W."/>
            <person name="Yang X."/>
            <person name="Jeffery I.B."/>
            <person name="Cooney J.C."/>
            <person name="Kagawa T.F."/>
            <person name="Liu W."/>
            <person name="Song Y."/>
            <person name="Salvetti E."/>
            <person name="Wrobel A."/>
            <person name="Rasinkangas P."/>
            <person name="Parkhill J."/>
            <person name="Rea M.C."/>
            <person name="O'Sullivan O."/>
            <person name="Ritari J."/>
            <person name="Douillard F.P."/>
            <person name="Paul Ross R."/>
            <person name="Yang R."/>
            <person name="Briner A.E."/>
            <person name="Felis G.E."/>
            <person name="de Vos W.M."/>
            <person name="Barrangou R."/>
            <person name="Klaenhammer T.R."/>
            <person name="Caufield P.W."/>
            <person name="Cui Y."/>
            <person name="Zhang H."/>
            <person name="O'Toole P.W."/>
        </authorList>
    </citation>
    <scope>NUCLEOTIDE SEQUENCE [LARGE SCALE GENOMIC DNA]</scope>
    <source>
        <strain evidence="2 3">DSM 21051</strain>
    </source>
</reference>